<reference evidence="2 3" key="1">
    <citation type="journal article" date="2018" name="Sci. Rep.">
        <title>Raphidocelis subcapitata (=Pseudokirchneriella subcapitata) provides an insight into genome evolution and environmental adaptations in the Sphaeropleales.</title>
        <authorList>
            <person name="Suzuki S."/>
            <person name="Yamaguchi H."/>
            <person name="Nakajima N."/>
            <person name="Kawachi M."/>
        </authorList>
    </citation>
    <scope>NUCLEOTIDE SEQUENCE [LARGE SCALE GENOMIC DNA]</scope>
    <source>
        <strain evidence="2 3">NIES-35</strain>
    </source>
</reference>
<sequence>MRKIVGGRETKARTRRAWRGGGANPEVASGADYVRRYATPEALLSRNPNGCGKSSDDGSDAKMDGDDDSEAGFLSSSEDEEGA</sequence>
<accession>A0A2V0P314</accession>
<name>A0A2V0P314_9CHLO</name>
<feature type="region of interest" description="Disordered" evidence="1">
    <location>
        <begin position="40"/>
        <end position="83"/>
    </location>
</feature>
<evidence type="ECO:0000313" key="3">
    <source>
        <dbReference type="Proteomes" id="UP000247498"/>
    </source>
</evidence>
<feature type="region of interest" description="Disordered" evidence="1">
    <location>
        <begin position="1"/>
        <end position="28"/>
    </location>
</feature>
<dbReference type="EMBL" id="BDRX01000039">
    <property type="protein sequence ID" value="GBF93292.1"/>
    <property type="molecule type" value="Genomic_DNA"/>
</dbReference>
<comment type="caution">
    <text evidence="2">The sequence shown here is derived from an EMBL/GenBank/DDBJ whole genome shotgun (WGS) entry which is preliminary data.</text>
</comment>
<proteinExistence type="predicted"/>
<organism evidence="2 3">
    <name type="scientific">Raphidocelis subcapitata</name>
    <dbReference type="NCBI Taxonomy" id="307507"/>
    <lineage>
        <taxon>Eukaryota</taxon>
        <taxon>Viridiplantae</taxon>
        <taxon>Chlorophyta</taxon>
        <taxon>core chlorophytes</taxon>
        <taxon>Chlorophyceae</taxon>
        <taxon>CS clade</taxon>
        <taxon>Sphaeropleales</taxon>
        <taxon>Selenastraceae</taxon>
        <taxon>Raphidocelis</taxon>
    </lineage>
</organism>
<keyword evidence="3" id="KW-1185">Reference proteome</keyword>
<evidence type="ECO:0000313" key="2">
    <source>
        <dbReference type="EMBL" id="GBF93292.1"/>
    </source>
</evidence>
<feature type="compositionally biased region" description="Basic and acidic residues" evidence="1">
    <location>
        <begin position="1"/>
        <end position="12"/>
    </location>
</feature>
<protein>
    <submittedName>
        <fullName evidence="2">Uncharacterized protein</fullName>
    </submittedName>
</protein>
<dbReference type="Proteomes" id="UP000247498">
    <property type="component" value="Unassembled WGS sequence"/>
</dbReference>
<feature type="compositionally biased region" description="Basic and acidic residues" evidence="1">
    <location>
        <begin position="54"/>
        <end position="64"/>
    </location>
</feature>
<gene>
    <name evidence="2" type="ORF">Rsub_06024</name>
</gene>
<dbReference type="AlphaFoldDB" id="A0A2V0P314"/>
<evidence type="ECO:0000256" key="1">
    <source>
        <dbReference type="SAM" id="MobiDB-lite"/>
    </source>
</evidence>
<dbReference type="InParanoid" id="A0A2V0P314"/>